<keyword evidence="2 6" id="KW-0479">Metal-binding</keyword>
<dbReference type="GO" id="GO:0006412">
    <property type="term" value="P:translation"/>
    <property type="evidence" value="ECO:0007669"/>
    <property type="project" value="UniProtKB-UniRule"/>
</dbReference>
<feature type="binding site" evidence="6">
    <location>
        <position position="167"/>
    </location>
    <ligand>
        <name>Fe cation</name>
        <dbReference type="ChEBI" id="CHEBI:24875"/>
    </ligand>
</feature>
<dbReference type="PANTHER" id="PTHR10458">
    <property type="entry name" value="PEPTIDE DEFORMYLASE"/>
    <property type="match status" value="1"/>
</dbReference>
<keyword evidence="3 6" id="KW-0378">Hydrolase</keyword>
<dbReference type="InterPro" id="IPR023635">
    <property type="entry name" value="Peptide_deformylase"/>
</dbReference>
<evidence type="ECO:0000256" key="3">
    <source>
        <dbReference type="ARBA" id="ARBA00022801"/>
    </source>
</evidence>
<dbReference type="FunFam" id="3.90.45.10:FF:000003">
    <property type="entry name" value="Peptide deformylase"/>
    <property type="match status" value="1"/>
</dbReference>
<dbReference type="AlphaFoldDB" id="A0A6G9YE82"/>
<protein>
    <recommendedName>
        <fullName evidence="6">Peptide deformylase</fullName>
        <shortName evidence="6">PDF</shortName>
        <ecNumber evidence="6">3.5.1.88</ecNumber>
    </recommendedName>
    <alternativeName>
        <fullName evidence="6">Polypeptide deformylase</fullName>
    </alternativeName>
</protein>
<dbReference type="PANTHER" id="PTHR10458:SF2">
    <property type="entry name" value="PEPTIDE DEFORMYLASE, MITOCHONDRIAL"/>
    <property type="match status" value="1"/>
</dbReference>
<dbReference type="Pfam" id="PF01327">
    <property type="entry name" value="Pep_deformylase"/>
    <property type="match status" value="1"/>
</dbReference>
<dbReference type="NCBIfam" id="NF001159">
    <property type="entry name" value="PRK00150.1-3"/>
    <property type="match status" value="1"/>
</dbReference>
<dbReference type="InterPro" id="IPR036821">
    <property type="entry name" value="Peptide_deformylase_sf"/>
</dbReference>
<comment type="catalytic activity">
    <reaction evidence="6">
        <text>N-terminal N-formyl-L-methionyl-[peptide] + H2O = N-terminal L-methionyl-[peptide] + formate</text>
        <dbReference type="Rhea" id="RHEA:24420"/>
        <dbReference type="Rhea" id="RHEA-COMP:10639"/>
        <dbReference type="Rhea" id="RHEA-COMP:10640"/>
        <dbReference type="ChEBI" id="CHEBI:15377"/>
        <dbReference type="ChEBI" id="CHEBI:15740"/>
        <dbReference type="ChEBI" id="CHEBI:49298"/>
        <dbReference type="ChEBI" id="CHEBI:64731"/>
        <dbReference type="EC" id="3.5.1.88"/>
    </reaction>
</comment>
<evidence type="ECO:0000313" key="7">
    <source>
        <dbReference type="EMBL" id="QIS11356.1"/>
    </source>
</evidence>
<dbReference type="PRINTS" id="PR01576">
    <property type="entry name" value="PDEFORMYLASE"/>
</dbReference>
<dbReference type="KEGG" id="nah:F5544_17400"/>
<dbReference type="CDD" id="cd00487">
    <property type="entry name" value="Pep_deformylase"/>
    <property type="match status" value="1"/>
</dbReference>
<dbReference type="GO" id="GO:0042586">
    <property type="term" value="F:peptide deformylase activity"/>
    <property type="evidence" value="ECO:0007669"/>
    <property type="project" value="UniProtKB-UniRule"/>
</dbReference>
<evidence type="ECO:0000256" key="1">
    <source>
        <dbReference type="ARBA" id="ARBA00010759"/>
    </source>
</evidence>
<dbReference type="PIRSF" id="PIRSF004749">
    <property type="entry name" value="Pep_def"/>
    <property type="match status" value="1"/>
</dbReference>
<dbReference type="HAMAP" id="MF_00163">
    <property type="entry name" value="Pep_deformylase"/>
    <property type="match status" value="1"/>
</dbReference>
<evidence type="ECO:0000256" key="2">
    <source>
        <dbReference type="ARBA" id="ARBA00022723"/>
    </source>
</evidence>
<keyword evidence="8" id="KW-1185">Reference proteome</keyword>
<organism evidence="7 8">
    <name type="scientific">Nocardia arthritidis</name>
    <dbReference type="NCBI Taxonomy" id="228602"/>
    <lineage>
        <taxon>Bacteria</taxon>
        <taxon>Bacillati</taxon>
        <taxon>Actinomycetota</taxon>
        <taxon>Actinomycetes</taxon>
        <taxon>Mycobacteriales</taxon>
        <taxon>Nocardiaceae</taxon>
        <taxon>Nocardia</taxon>
    </lineage>
</organism>
<dbReference type="Gene3D" id="3.90.45.10">
    <property type="entry name" value="Peptide deformylase"/>
    <property type="match status" value="1"/>
</dbReference>
<keyword evidence="5 6" id="KW-0408">Iron</keyword>
<feature type="binding site" evidence="6">
    <location>
        <position position="121"/>
    </location>
    <ligand>
        <name>Fe cation</name>
        <dbReference type="ChEBI" id="CHEBI:24875"/>
    </ligand>
</feature>
<keyword evidence="4 6" id="KW-0648">Protein biosynthesis</keyword>
<comment type="function">
    <text evidence="6">Removes the formyl group from the N-terminal Met of newly synthesized proteins. Requires at least a dipeptide for an efficient rate of reaction. N-terminal L-methionine is a prerequisite for activity but the enzyme has broad specificity at other positions.</text>
</comment>
<comment type="cofactor">
    <cofactor evidence="6">
        <name>Fe(2+)</name>
        <dbReference type="ChEBI" id="CHEBI:29033"/>
    </cofactor>
    <text evidence="6">Binds 1 Fe(2+) ion.</text>
</comment>
<name>A0A6G9YE82_9NOCA</name>
<dbReference type="RefSeq" id="WP_167474188.1">
    <property type="nucleotide sequence ID" value="NZ_CP046172.1"/>
</dbReference>
<evidence type="ECO:0000313" key="8">
    <source>
        <dbReference type="Proteomes" id="UP000503540"/>
    </source>
</evidence>
<reference evidence="7 8" key="1">
    <citation type="journal article" date="2019" name="ACS Chem. Biol.">
        <title>Identification and Mobilization of a Cryptic Antibiotic Biosynthesis Gene Locus from a Human-Pathogenic Nocardia Isolate.</title>
        <authorList>
            <person name="Herisse M."/>
            <person name="Ishida K."/>
            <person name="Porter J.L."/>
            <person name="Howden B."/>
            <person name="Hertweck C."/>
            <person name="Stinear T.P."/>
            <person name="Pidot S.J."/>
        </authorList>
    </citation>
    <scope>NUCLEOTIDE SEQUENCE [LARGE SCALE GENOMIC DNA]</scope>
    <source>
        <strain evidence="7 8">AUSMDU00012717</strain>
    </source>
</reference>
<accession>A0A6G9YE82</accession>
<dbReference type="GO" id="GO:0046872">
    <property type="term" value="F:metal ion binding"/>
    <property type="evidence" value="ECO:0007669"/>
    <property type="project" value="UniProtKB-KW"/>
</dbReference>
<feature type="binding site" evidence="6">
    <location>
        <position position="163"/>
    </location>
    <ligand>
        <name>Fe cation</name>
        <dbReference type="ChEBI" id="CHEBI:24875"/>
    </ligand>
</feature>
<proteinExistence type="inferred from homology"/>
<dbReference type="SUPFAM" id="SSF56420">
    <property type="entry name" value="Peptide deformylase"/>
    <property type="match status" value="1"/>
</dbReference>
<comment type="similarity">
    <text evidence="1 6">Belongs to the polypeptide deformylase family.</text>
</comment>
<sequence length="209" mass="22238">MEIAELIADLVAAHRGGPAPLVLVGDPVLRREAQPVAGQIDSALLRELADIMFATMRAAPGVGVAAPQIGIPLRMAVLGDPATGLDPEVAAARKRRPLPEFTIVDPSYTADGAPVGFYEGCLSMPGFQAVVRRPESIVASYTDLDGIRHTERLTGWPARIFQHETDHLAGTIYIDRALTRSITTNAALQERWAQPTPAAAAEALGFDLA</sequence>
<evidence type="ECO:0000256" key="6">
    <source>
        <dbReference type="HAMAP-Rule" id="MF_00163"/>
    </source>
</evidence>
<dbReference type="Proteomes" id="UP000503540">
    <property type="component" value="Chromosome"/>
</dbReference>
<evidence type="ECO:0000256" key="5">
    <source>
        <dbReference type="ARBA" id="ARBA00023004"/>
    </source>
</evidence>
<dbReference type="EMBL" id="CP046172">
    <property type="protein sequence ID" value="QIS11356.1"/>
    <property type="molecule type" value="Genomic_DNA"/>
</dbReference>
<gene>
    <name evidence="6" type="primary">def</name>
    <name evidence="7" type="ORF">F5544_17400</name>
</gene>
<evidence type="ECO:0000256" key="4">
    <source>
        <dbReference type="ARBA" id="ARBA00022917"/>
    </source>
</evidence>
<feature type="active site" evidence="6">
    <location>
        <position position="164"/>
    </location>
</feature>
<dbReference type="EC" id="3.5.1.88" evidence="6"/>